<keyword evidence="4" id="KW-1185">Reference proteome</keyword>
<feature type="region of interest" description="Disordered" evidence="1">
    <location>
        <begin position="332"/>
        <end position="364"/>
    </location>
</feature>
<dbReference type="OrthoDB" id="8457065at2"/>
<keyword evidence="2" id="KW-0732">Signal</keyword>
<feature type="chain" id="PRO_5011706993" description="SH3 domain-containing protein" evidence="2">
    <location>
        <begin position="23"/>
        <end position="542"/>
    </location>
</feature>
<evidence type="ECO:0000256" key="2">
    <source>
        <dbReference type="SAM" id="SignalP"/>
    </source>
</evidence>
<feature type="compositionally biased region" description="Low complexity" evidence="1">
    <location>
        <begin position="339"/>
        <end position="364"/>
    </location>
</feature>
<dbReference type="EMBL" id="FNCV01000002">
    <property type="protein sequence ID" value="SDG74581.1"/>
    <property type="molecule type" value="Genomic_DNA"/>
</dbReference>
<proteinExistence type="predicted"/>
<organism evidence="3 4">
    <name type="scientific">Roseospirillum parvum</name>
    <dbReference type="NCBI Taxonomy" id="83401"/>
    <lineage>
        <taxon>Bacteria</taxon>
        <taxon>Pseudomonadati</taxon>
        <taxon>Pseudomonadota</taxon>
        <taxon>Alphaproteobacteria</taxon>
        <taxon>Rhodospirillales</taxon>
        <taxon>Rhodospirillaceae</taxon>
        <taxon>Roseospirillum</taxon>
    </lineage>
</organism>
<dbReference type="Gene3D" id="2.30.30.40">
    <property type="entry name" value="SH3 Domains"/>
    <property type="match status" value="1"/>
</dbReference>
<protein>
    <recommendedName>
        <fullName evidence="5">SH3 domain-containing protein</fullName>
    </recommendedName>
</protein>
<evidence type="ECO:0000256" key="1">
    <source>
        <dbReference type="SAM" id="MobiDB-lite"/>
    </source>
</evidence>
<feature type="signal peptide" evidence="2">
    <location>
        <begin position="1"/>
        <end position="22"/>
    </location>
</feature>
<dbReference type="RefSeq" id="WP_143130933.1">
    <property type="nucleotide sequence ID" value="NZ_FNCV01000002.1"/>
</dbReference>
<dbReference type="Proteomes" id="UP000217076">
    <property type="component" value="Unassembled WGS sequence"/>
</dbReference>
<dbReference type="PROSITE" id="PS51257">
    <property type="entry name" value="PROKAR_LIPOPROTEIN"/>
    <property type="match status" value="1"/>
</dbReference>
<gene>
    <name evidence="3" type="ORF">SAMN05421742_102298</name>
</gene>
<name>A0A1G7WRM1_9PROT</name>
<dbReference type="AlphaFoldDB" id="A0A1G7WRM1"/>
<evidence type="ECO:0000313" key="4">
    <source>
        <dbReference type="Proteomes" id="UP000217076"/>
    </source>
</evidence>
<evidence type="ECO:0000313" key="3">
    <source>
        <dbReference type="EMBL" id="SDG74581.1"/>
    </source>
</evidence>
<evidence type="ECO:0008006" key="5">
    <source>
        <dbReference type="Google" id="ProtNLM"/>
    </source>
</evidence>
<reference evidence="4" key="1">
    <citation type="submission" date="2016-10" db="EMBL/GenBank/DDBJ databases">
        <authorList>
            <person name="Varghese N."/>
            <person name="Submissions S."/>
        </authorList>
    </citation>
    <scope>NUCLEOTIDE SEQUENCE [LARGE SCALE GENOMIC DNA]</scope>
    <source>
        <strain evidence="4">930I</strain>
    </source>
</reference>
<sequence length="542" mass="60071">MPRLRASLSWAGLSMLAVILTACVTTPQSTPRKVTPEQWMAARKVCDSTCQQFLGIQSAQAFDQGVQGYWLIESKFVHYSNDRSFNDDRIWMLVEVSGAPFIKGEYGNYRVPSMVYPARIHAFLGVRYDDSGQPGMLNIETSGPDEALEWIQYSIARAEEEFGVQIDLVKGADEKYYEISHGTNIPASKDNETLYSPQDYQFIYDGRSGYGSGFQFVIPYFFNFYGKGPVTCNTLSRHGYCEYRNGKLIASHGKPVREIQGALVNGYDLSVIDKLSDSEAQDFLTNTFPRLVEEKSQVAFLDREFAHSDVLRGVSERKYTALMADYEQHYGTGSGGQAAGQSPATPAKPRSSATGGQSGASAPGAETLFVNKNANLRAGPGTGFAKVGRKEAGAAIQVVGKSEDGEWLRLEDGNWIYEPLTGPEKAGNEQTGDVSAAGLAWVSECHDQYTSGYCRQETVAYKRHELEEGPLTKFSCREGAQIFRRCHNELTSDYCRRMSEFEAQKLDNLARNYPEQCGRPARSREEPAAPRAPSGPTRLQTR</sequence>
<dbReference type="STRING" id="83401.SAMN05421742_102298"/>
<feature type="region of interest" description="Disordered" evidence="1">
    <location>
        <begin position="512"/>
        <end position="542"/>
    </location>
</feature>
<accession>A0A1G7WRM1</accession>